<dbReference type="SUPFAM" id="SSF53850">
    <property type="entry name" value="Periplasmic binding protein-like II"/>
    <property type="match status" value="1"/>
</dbReference>
<dbReference type="InterPro" id="IPR010067">
    <property type="entry name" value="ABC_SsuA_sub-bd"/>
</dbReference>
<dbReference type="GO" id="GO:0005886">
    <property type="term" value="C:plasma membrane"/>
    <property type="evidence" value="ECO:0007669"/>
    <property type="project" value="UniProtKB-SubCell"/>
</dbReference>
<evidence type="ECO:0000256" key="6">
    <source>
        <dbReference type="ARBA" id="ARBA00022519"/>
    </source>
</evidence>
<dbReference type="Proteomes" id="UP000474967">
    <property type="component" value="Unassembled WGS sequence"/>
</dbReference>
<dbReference type="CDD" id="cd13553">
    <property type="entry name" value="PBP2_NrtA_CpmA_like"/>
    <property type="match status" value="1"/>
</dbReference>
<keyword evidence="11" id="KW-1185">Reference proteome</keyword>
<dbReference type="GO" id="GO:0042597">
    <property type="term" value="C:periplasmic space"/>
    <property type="evidence" value="ECO:0007669"/>
    <property type="project" value="UniProtKB-SubCell"/>
</dbReference>
<evidence type="ECO:0000256" key="7">
    <source>
        <dbReference type="ARBA" id="ARBA00022729"/>
    </source>
</evidence>
<accession>A0A6L9XU11</accession>
<dbReference type="EMBL" id="JAAGWY010000001">
    <property type="protein sequence ID" value="NEN04564.1"/>
    <property type="molecule type" value="Genomic_DNA"/>
</dbReference>
<dbReference type="PANTHER" id="PTHR30024:SF47">
    <property type="entry name" value="TAURINE-BINDING PERIPLASMIC PROTEIN"/>
    <property type="match status" value="1"/>
</dbReference>
<dbReference type="AlphaFoldDB" id="A0A6L9XU11"/>
<evidence type="ECO:0000256" key="8">
    <source>
        <dbReference type="ARBA" id="ARBA00023136"/>
    </source>
</evidence>
<proteinExistence type="inferred from homology"/>
<dbReference type="NCBIfam" id="TIGR01728">
    <property type="entry name" value="SsuA_fam"/>
    <property type="match status" value="1"/>
</dbReference>
<evidence type="ECO:0000256" key="2">
    <source>
        <dbReference type="ARBA" id="ARBA00004533"/>
    </source>
</evidence>
<keyword evidence="4" id="KW-0813">Transport</keyword>
<name>A0A6L9XU11_9MICO</name>
<keyword evidence="8" id="KW-0472">Membrane</keyword>
<dbReference type="Gene3D" id="3.40.190.10">
    <property type="entry name" value="Periplasmic binding protein-like II"/>
    <property type="match status" value="2"/>
</dbReference>
<dbReference type="PANTHER" id="PTHR30024">
    <property type="entry name" value="ALIPHATIC SULFONATES-BINDING PROTEIN-RELATED"/>
    <property type="match status" value="1"/>
</dbReference>
<protein>
    <submittedName>
        <fullName evidence="10">ABC transporter substrate-binding protein</fullName>
    </submittedName>
</protein>
<gene>
    <name evidence="10" type="ORF">G3T36_01635</name>
</gene>
<keyword evidence="7 9" id="KW-0732">Signal</keyword>
<dbReference type="RefSeq" id="WP_163287670.1">
    <property type="nucleotide sequence ID" value="NZ_JAAGWY010000001.1"/>
</dbReference>
<dbReference type="InterPro" id="IPR044527">
    <property type="entry name" value="NrtA/CpmA_ABC-bd_dom"/>
</dbReference>
<keyword evidence="6" id="KW-0997">Cell inner membrane</keyword>
<evidence type="ECO:0000256" key="5">
    <source>
        <dbReference type="ARBA" id="ARBA00022475"/>
    </source>
</evidence>
<evidence type="ECO:0000313" key="11">
    <source>
        <dbReference type="Proteomes" id="UP000474967"/>
    </source>
</evidence>
<comment type="subcellular location">
    <subcellularLocation>
        <location evidence="2">Cell inner membrane</location>
    </subcellularLocation>
    <subcellularLocation>
        <location evidence="1">Periplasm</location>
    </subcellularLocation>
</comment>
<feature type="chain" id="PRO_5027081489" evidence="9">
    <location>
        <begin position="42"/>
        <end position="363"/>
    </location>
</feature>
<organism evidence="10 11">
    <name type="scientific">Leifsonia tongyongensis</name>
    <dbReference type="NCBI Taxonomy" id="1268043"/>
    <lineage>
        <taxon>Bacteria</taxon>
        <taxon>Bacillati</taxon>
        <taxon>Actinomycetota</taxon>
        <taxon>Actinomycetes</taxon>
        <taxon>Micrococcales</taxon>
        <taxon>Microbacteriaceae</taxon>
        <taxon>Leifsonia</taxon>
    </lineage>
</organism>
<evidence type="ECO:0000256" key="9">
    <source>
        <dbReference type="SAM" id="SignalP"/>
    </source>
</evidence>
<evidence type="ECO:0000256" key="4">
    <source>
        <dbReference type="ARBA" id="ARBA00022448"/>
    </source>
</evidence>
<comment type="caution">
    <text evidence="10">The sequence shown here is derived from an EMBL/GenBank/DDBJ whole genome shotgun (WGS) entry which is preliminary data.</text>
</comment>
<dbReference type="GO" id="GO:0042626">
    <property type="term" value="F:ATPase-coupled transmembrane transporter activity"/>
    <property type="evidence" value="ECO:0007669"/>
    <property type="project" value="InterPro"/>
</dbReference>
<dbReference type="Pfam" id="PF13379">
    <property type="entry name" value="NMT1_2"/>
    <property type="match status" value="1"/>
</dbReference>
<sequence length="363" mass="37148">MTRTNRRNPLTNARRKGRVAAAVALAVASAALLAACSSAQASTPTTAPAATLRLGFFDNITHGPALVGLQSGTLQSALGKTKLSAQIFNAGPAEIEALTAGAIDAAYIGPSPAINSYIKSHGESLKIVAGATNGGASLVVAPGITSAADLKGKTLASPQLGNTQDVALRFWLKSKGYQTQVSGSGDVTINPTENAQTLALFKTGKLDGAWLPEPWASRLVVDAGAKVLVDEASLWPKKTFPTTVLVVSKQFLVAHPQTVAALVKGNADAITWLNTHKPEAAELLNEKLKADTGKTLSTAVIDRALSKVTFSNDPVASAYPTLVSHAVAVGTGKAGSIKGLLDLSALNTLRAKSGLSAISTGGE</sequence>
<evidence type="ECO:0000313" key="10">
    <source>
        <dbReference type="EMBL" id="NEN04564.1"/>
    </source>
</evidence>
<reference evidence="10 11" key="1">
    <citation type="journal article" date="2014" name="J. Microbiol.">
        <title>Diaminobutyricibacter tongyongensis gen. nov., sp. nov. and Homoserinibacter gongjuensis gen. nov., sp. nov. belong to the family Microbacteriaceae.</title>
        <authorList>
            <person name="Kim S.J."/>
            <person name="Ahn J.H."/>
            <person name="Weon H.Y."/>
            <person name="Hamada M."/>
            <person name="Suzuki K."/>
            <person name="Kwon S.W."/>
        </authorList>
    </citation>
    <scope>NUCLEOTIDE SEQUENCE [LARGE SCALE GENOMIC DNA]</scope>
    <source>
        <strain evidence="10 11">NBRC 108724</strain>
    </source>
</reference>
<feature type="signal peptide" evidence="9">
    <location>
        <begin position="1"/>
        <end position="41"/>
    </location>
</feature>
<evidence type="ECO:0000256" key="3">
    <source>
        <dbReference type="ARBA" id="ARBA00010742"/>
    </source>
</evidence>
<keyword evidence="5" id="KW-1003">Cell membrane</keyword>
<evidence type="ECO:0000256" key="1">
    <source>
        <dbReference type="ARBA" id="ARBA00004418"/>
    </source>
</evidence>
<comment type="similarity">
    <text evidence="3">Belongs to the bacterial solute-binding protein SsuA/TauA family.</text>
</comment>